<reference evidence="1" key="2">
    <citation type="submission" date="2020-11" db="EMBL/GenBank/DDBJ databases">
        <authorList>
            <person name="McCartney M.A."/>
            <person name="Auch B."/>
            <person name="Kono T."/>
            <person name="Mallez S."/>
            <person name="Becker A."/>
            <person name="Gohl D.M."/>
            <person name="Silverstein K.A.T."/>
            <person name="Koren S."/>
            <person name="Bechman K.B."/>
            <person name="Herman A."/>
            <person name="Abrahante J.E."/>
            <person name="Garbe J."/>
        </authorList>
    </citation>
    <scope>NUCLEOTIDE SEQUENCE</scope>
    <source>
        <strain evidence="1">Duluth1</strain>
        <tissue evidence="1">Whole animal</tissue>
    </source>
</reference>
<organism evidence="1 2">
    <name type="scientific">Dreissena polymorpha</name>
    <name type="common">Zebra mussel</name>
    <name type="synonym">Mytilus polymorpha</name>
    <dbReference type="NCBI Taxonomy" id="45954"/>
    <lineage>
        <taxon>Eukaryota</taxon>
        <taxon>Metazoa</taxon>
        <taxon>Spiralia</taxon>
        <taxon>Lophotrochozoa</taxon>
        <taxon>Mollusca</taxon>
        <taxon>Bivalvia</taxon>
        <taxon>Autobranchia</taxon>
        <taxon>Heteroconchia</taxon>
        <taxon>Euheterodonta</taxon>
        <taxon>Imparidentia</taxon>
        <taxon>Neoheterodontei</taxon>
        <taxon>Myida</taxon>
        <taxon>Dreissenoidea</taxon>
        <taxon>Dreissenidae</taxon>
        <taxon>Dreissena</taxon>
    </lineage>
</organism>
<dbReference type="Proteomes" id="UP000828390">
    <property type="component" value="Unassembled WGS sequence"/>
</dbReference>
<dbReference type="EMBL" id="JAIWYP010000012">
    <property type="protein sequence ID" value="KAH3730371.1"/>
    <property type="molecule type" value="Genomic_DNA"/>
</dbReference>
<reference evidence="1" key="1">
    <citation type="journal article" date="2019" name="bioRxiv">
        <title>The Genome of the Zebra Mussel, Dreissena polymorpha: A Resource for Invasive Species Research.</title>
        <authorList>
            <person name="McCartney M.A."/>
            <person name="Auch B."/>
            <person name="Kono T."/>
            <person name="Mallez S."/>
            <person name="Zhang Y."/>
            <person name="Obille A."/>
            <person name="Becker A."/>
            <person name="Abrahante J.E."/>
            <person name="Garbe J."/>
            <person name="Badalamenti J.P."/>
            <person name="Herman A."/>
            <person name="Mangelson H."/>
            <person name="Liachko I."/>
            <person name="Sullivan S."/>
            <person name="Sone E.D."/>
            <person name="Koren S."/>
            <person name="Silverstein K.A.T."/>
            <person name="Beckman K.B."/>
            <person name="Gohl D.M."/>
        </authorList>
    </citation>
    <scope>NUCLEOTIDE SEQUENCE</scope>
    <source>
        <strain evidence="1">Duluth1</strain>
        <tissue evidence="1">Whole animal</tissue>
    </source>
</reference>
<proteinExistence type="predicted"/>
<protein>
    <submittedName>
        <fullName evidence="1">Uncharacterized protein</fullName>
    </submittedName>
</protein>
<evidence type="ECO:0000313" key="2">
    <source>
        <dbReference type="Proteomes" id="UP000828390"/>
    </source>
</evidence>
<name>A0A9D4CU94_DREPO</name>
<evidence type="ECO:0000313" key="1">
    <source>
        <dbReference type="EMBL" id="KAH3730371.1"/>
    </source>
</evidence>
<sequence>MTLPDYESAWTDIASSKTSASSYKEFAHKLGEVPILVDVQVMAIDGPNKGYIFQASGGYLHSRWMYIIQFTNVSINMEFTDPILYHIFKNVLFSVLTIVYLPF</sequence>
<gene>
    <name evidence="1" type="ORF">DPMN_056355</name>
</gene>
<accession>A0A9D4CU94</accession>
<keyword evidence="2" id="KW-1185">Reference proteome</keyword>
<comment type="caution">
    <text evidence="1">The sequence shown here is derived from an EMBL/GenBank/DDBJ whole genome shotgun (WGS) entry which is preliminary data.</text>
</comment>
<dbReference type="AlphaFoldDB" id="A0A9D4CU94"/>